<dbReference type="GO" id="GO:0004106">
    <property type="term" value="F:chorismate mutase activity"/>
    <property type="evidence" value="ECO:0007669"/>
    <property type="project" value="UniProtKB-EC"/>
</dbReference>
<feature type="domain" description="Chorismate mutase" evidence="2">
    <location>
        <begin position="9"/>
        <end position="100"/>
    </location>
</feature>
<dbReference type="InterPro" id="IPR036263">
    <property type="entry name" value="Chorismate_II_sf"/>
</dbReference>
<dbReference type="EMBL" id="CP093443">
    <property type="protein sequence ID" value="UVI37691.1"/>
    <property type="molecule type" value="Genomic_DNA"/>
</dbReference>
<dbReference type="NCBIfam" id="TIGR01795">
    <property type="entry name" value="CM_mono_cladeE"/>
    <property type="match status" value="1"/>
</dbReference>
<dbReference type="InterPro" id="IPR010951">
    <property type="entry name" value="CM_bact"/>
</dbReference>
<dbReference type="NCBIfam" id="NF006691">
    <property type="entry name" value="PRK09239.1"/>
    <property type="match status" value="1"/>
</dbReference>
<dbReference type="Gene3D" id="1.20.59.10">
    <property type="entry name" value="Chorismate mutase"/>
    <property type="match status" value="1"/>
</dbReference>
<keyword evidence="4" id="KW-1185">Reference proteome</keyword>
<dbReference type="InterPro" id="IPR051331">
    <property type="entry name" value="Chorismate_mutase-related"/>
</dbReference>
<evidence type="ECO:0000313" key="4">
    <source>
        <dbReference type="Proteomes" id="UP001064879"/>
    </source>
</evidence>
<name>A0ABY5SUX0_9MICO</name>
<dbReference type="Pfam" id="PF01817">
    <property type="entry name" value="CM_2"/>
    <property type="match status" value="1"/>
</dbReference>
<dbReference type="PANTHER" id="PTHR38041:SF1">
    <property type="entry name" value="CHORISMATE MUTASE"/>
    <property type="match status" value="1"/>
</dbReference>
<reference evidence="3" key="1">
    <citation type="submission" date="2022-03" db="EMBL/GenBank/DDBJ databases">
        <title>Brevibacterium spongiae sp. nov., isolated from marine sponge.</title>
        <authorList>
            <person name="Li Z."/>
            <person name="Zhang M."/>
        </authorList>
    </citation>
    <scope>NUCLEOTIDE SEQUENCE</scope>
    <source>
        <strain evidence="3">WHS-Z9</strain>
    </source>
</reference>
<dbReference type="InterPro" id="IPR002701">
    <property type="entry name" value="CM_II_prokaryot"/>
</dbReference>
<dbReference type="InterPro" id="IPR036979">
    <property type="entry name" value="CM_dom_sf"/>
</dbReference>
<dbReference type="EC" id="5.4.99.5" evidence="3"/>
<protein>
    <submittedName>
        <fullName evidence="3">Chorismate mutase</fullName>
        <ecNumber evidence="3">5.4.99.5</ecNumber>
    </submittedName>
</protein>
<evidence type="ECO:0000313" key="3">
    <source>
        <dbReference type="EMBL" id="UVI37691.1"/>
    </source>
</evidence>
<accession>A0ABY5SUX0</accession>
<dbReference type="SUPFAM" id="SSF48600">
    <property type="entry name" value="Chorismate mutase II"/>
    <property type="match status" value="1"/>
</dbReference>
<keyword evidence="1 3" id="KW-0413">Isomerase</keyword>
<sequence>MEQNRDDKTHALERLAELRGSIDNIDASLVHLLAERFKLTERVGELKADHGLPPADESREARQVARLRELAEDSHLDPEFAEKFLAFIVAEVIRRHERIAESRES</sequence>
<dbReference type="SMART" id="SM00830">
    <property type="entry name" value="CM_2"/>
    <property type="match status" value="1"/>
</dbReference>
<evidence type="ECO:0000256" key="1">
    <source>
        <dbReference type="ARBA" id="ARBA00023235"/>
    </source>
</evidence>
<proteinExistence type="predicted"/>
<organism evidence="3 4">
    <name type="scientific">Brevibacterium spongiae</name>
    <dbReference type="NCBI Taxonomy" id="2909672"/>
    <lineage>
        <taxon>Bacteria</taxon>
        <taxon>Bacillati</taxon>
        <taxon>Actinomycetota</taxon>
        <taxon>Actinomycetes</taxon>
        <taxon>Micrococcales</taxon>
        <taxon>Brevibacteriaceae</taxon>
        <taxon>Brevibacterium</taxon>
    </lineage>
</organism>
<dbReference type="PROSITE" id="PS51168">
    <property type="entry name" value="CHORISMATE_MUT_2"/>
    <property type="match status" value="1"/>
</dbReference>
<dbReference type="PANTHER" id="PTHR38041">
    <property type="entry name" value="CHORISMATE MUTASE"/>
    <property type="match status" value="1"/>
</dbReference>
<dbReference type="RefSeq" id="WP_265420228.1">
    <property type="nucleotide sequence ID" value="NZ_CP093443.1"/>
</dbReference>
<evidence type="ECO:0000259" key="2">
    <source>
        <dbReference type="PROSITE" id="PS51168"/>
    </source>
</evidence>
<dbReference type="Proteomes" id="UP001064879">
    <property type="component" value="Chromosome"/>
</dbReference>
<gene>
    <name evidence="3" type="ORF">L1F31_08595</name>
</gene>